<accession>A0AAD5BPH2</accession>
<gene>
    <name evidence="1" type="ORF">M8C21_022513</name>
</gene>
<dbReference type="EMBL" id="JAMZMK010011410">
    <property type="protein sequence ID" value="KAI7727218.1"/>
    <property type="molecule type" value="Genomic_DNA"/>
</dbReference>
<name>A0AAD5BPH2_AMBAR</name>
<keyword evidence="2" id="KW-1185">Reference proteome</keyword>
<dbReference type="Proteomes" id="UP001206925">
    <property type="component" value="Unassembled WGS sequence"/>
</dbReference>
<sequence length="172" mass="20092">METMQEVRAVMDVASARNLMGELHVLLNQWKDTGEINKAQVKKDKAPMESHMTTMHEQGEAENHRPQQDTEMKNHFLESMTHIENYWEDLSERVEIGRKKTHRVISMLRSIEELLKKLPGSHQAKLQARYSGLRSEAETVMEYMMDRMKFQCDKKPSFFNERATSSQQCSSS</sequence>
<dbReference type="AlphaFoldDB" id="A0AAD5BPH2"/>
<reference evidence="1" key="1">
    <citation type="submission" date="2022-06" db="EMBL/GenBank/DDBJ databases">
        <title>Uncovering the hologenomic basis of an extraordinary plant invasion.</title>
        <authorList>
            <person name="Bieker V.C."/>
            <person name="Martin M.D."/>
            <person name="Gilbert T."/>
            <person name="Hodgins K."/>
            <person name="Battlay P."/>
            <person name="Petersen B."/>
            <person name="Wilson J."/>
        </authorList>
    </citation>
    <scope>NUCLEOTIDE SEQUENCE</scope>
    <source>
        <strain evidence="1">AA19_3_7</strain>
        <tissue evidence="1">Leaf</tissue>
    </source>
</reference>
<organism evidence="1 2">
    <name type="scientific">Ambrosia artemisiifolia</name>
    <name type="common">Common ragweed</name>
    <dbReference type="NCBI Taxonomy" id="4212"/>
    <lineage>
        <taxon>Eukaryota</taxon>
        <taxon>Viridiplantae</taxon>
        <taxon>Streptophyta</taxon>
        <taxon>Embryophyta</taxon>
        <taxon>Tracheophyta</taxon>
        <taxon>Spermatophyta</taxon>
        <taxon>Magnoliopsida</taxon>
        <taxon>eudicotyledons</taxon>
        <taxon>Gunneridae</taxon>
        <taxon>Pentapetalae</taxon>
        <taxon>asterids</taxon>
        <taxon>campanulids</taxon>
        <taxon>Asterales</taxon>
        <taxon>Asteraceae</taxon>
        <taxon>Asteroideae</taxon>
        <taxon>Heliantheae alliance</taxon>
        <taxon>Heliantheae</taxon>
        <taxon>Ambrosia</taxon>
    </lineage>
</organism>
<proteinExistence type="predicted"/>
<evidence type="ECO:0000313" key="1">
    <source>
        <dbReference type="EMBL" id="KAI7727218.1"/>
    </source>
</evidence>
<protein>
    <submittedName>
        <fullName evidence="1">Uncharacterized protein</fullName>
    </submittedName>
</protein>
<evidence type="ECO:0000313" key="2">
    <source>
        <dbReference type="Proteomes" id="UP001206925"/>
    </source>
</evidence>
<comment type="caution">
    <text evidence="1">The sequence shown here is derived from an EMBL/GenBank/DDBJ whole genome shotgun (WGS) entry which is preliminary data.</text>
</comment>